<dbReference type="Gene3D" id="3.90.950.10">
    <property type="match status" value="1"/>
</dbReference>
<dbReference type="Proteomes" id="UP001214039">
    <property type="component" value="Chromosome"/>
</dbReference>
<evidence type="ECO:0000256" key="7">
    <source>
        <dbReference type="HAMAP-Rule" id="MF_01405"/>
    </source>
</evidence>
<evidence type="ECO:0000256" key="3">
    <source>
        <dbReference type="ARBA" id="ARBA00022741"/>
    </source>
</evidence>
<organism evidence="9 10">
    <name type="scientific">Mycoplasma feriruminatoris</name>
    <dbReference type="NCBI Taxonomy" id="1179777"/>
    <lineage>
        <taxon>Bacteria</taxon>
        <taxon>Bacillati</taxon>
        <taxon>Mycoplasmatota</taxon>
        <taxon>Mollicutes</taxon>
        <taxon>Mycoplasmataceae</taxon>
        <taxon>Mycoplasma</taxon>
    </lineage>
</organism>
<evidence type="ECO:0000256" key="8">
    <source>
        <dbReference type="RuleBase" id="RU003781"/>
    </source>
</evidence>
<reference evidence="9" key="1">
    <citation type="submission" date="2022-11" db="EMBL/GenBank/DDBJ databases">
        <title>Comparative genomic analysis of Mycoplasma feriruminatoris and the Mycoplasma mycoides cluster.</title>
        <authorList>
            <person name="Baby V."/>
            <person name="Ambroset C."/>
            <person name="Gaurivaud P."/>
            <person name="Boury C."/>
            <person name="Guichoux E."/>
            <person name="Lartigue C."/>
            <person name="Tardy F."/>
            <person name="Sirand-Pugnet P."/>
        </authorList>
    </citation>
    <scope>NUCLEOTIDE SEQUENCE [LARGE SCALE GENOMIC DNA]</scope>
    <source>
        <strain evidence="9">L15181</strain>
    </source>
</reference>
<dbReference type="InterPro" id="IPR029001">
    <property type="entry name" value="ITPase-like_fam"/>
</dbReference>
<name>A0ABY8HUV8_9MOLU</name>
<gene>
    <name evidence="9" type="ORF">MFERI15181_00311</name>
</gene>
<dbReference type="EC" id="3.6.1.66" evidence="7"/>
<proteinExistence type="inferred from homology"/>
<keyword evidence="2 7" id="KW-0479">Metal-binding</keyword>
<comment type="cofactor">
    <cofactor evidence="7">
        <name>Mg(2+)</name>
        <dbReference type="ChEBI" id="CHEBI:18420"/>
    </cofactor>
    <text evidence="7">Binds 1 Mg(2+) ion per subunit.</text>
</comment>
<comment type="caution">
    <text evidence="7">Lacks conserved residue(s) required for the propagation of feature annotation.</text>
</comment>
<evidence type="ECO:0000256" key="4">
    <source>
        <dbReference type="ARBA" id="ARBA00022801"/>
    </source>
</evidence>
<dbReference type="RefSeq" id="WP_278300108.1">
    <property type="nucleotide sequence ID" value="NZ_CP113498.1"/>
</dbReference>
<evidence type="ECO:0000313" key="9">
    <source>
        <dbReference type="EMBL" id="WFQ93403.1"/>
    </source>
</evidence>
<feature type="active site" description="Proton acceptor" evidence="7">
    <location>
        <position position="70"/>
    </location>
</feature>
<keyword evidence="6 7" id="KW-0546">Nucleotide metabolism</keyword>
<feature type="binding site" evidence="7">
    <location>
        <position position="70"/>
    </location>
    <ligand>
        <name>Mg(2+)</name>
        <dbReference type="ChEBI" id="CHEBI:18420"/>
    </ligand>
</feature>
<keyword evidence="3 7" id="KW-0547">Nucleotide-binding</keyword>
<dbReference type="NCBIfam" id="TIGR00042">
    <property type="entry name" value="RdgB/HAM1 family non-canonical purine NTP pyrophosphatase"/>
    <property type="match status" value="1"/>
</dbReference>
<evidence type="ECO:0000256" key="1">
    <source>
        <dbReference type="ARBA" id="ARBA00008023"/>
    </source>
</evidence>
<evidence type="ECO:0000313" key="10">
    <source>
        <dbReference type="Proteomes" id="UP001214039"/>
    </source>
</evidence>
<dbReference type="SUPFAM" id="SSF52972">
    <property type="entry name" value="ITPase-like"/>
    <property type="match status" value="1"/>
</dbReference>
<sequence>MDKKVIYLATTNKNKVKEFSQILKDYEIKSLLDIPNYVEIKENKNTFKQNALLKAKHLAKYINGVAIGDDTGICVKALNDFPGIYSKRWAYPLTNHYDICNKLLDKLKHINQLNKRKAYMTTAIALYDVKSKKQFVYQARANGYIDFQVNQSDFGFGYDFIFIPKGYDKTYSLLDSDLKNQISARKKAIDKLIDYIDNVKK</sequence>
<evidence type="ECO:0000256" key="5">
    <source>
        <dbReference type="ARBA" id="ARBA00022842"/>
    </source>
</evidence>
<evidence type="ECO:0000256" key="2">
    <source>
        <dbReference type="ARBA" id="ARBA00022723"/>
    </source>
</evidence>
<dbReference type="InterPro" id="IPR020922">
    <property type="entry name" value="dITP/XTP_pyrophosphatase"/>
</dbReference>
<dbReference type="EMBL" id="CP113498">
    <property type="protein sequence ID" value="WFQ93403.1"/>
    <property type="molecule type" value="Genomic_DNA"/>
</dbReference>
<dbReference type="CDD" id="cd00515">
    <property type="entry name" value="HAM1"/>
    <property type="match status" value="1"/>
</dbReference>
<keyword evidence="4 7" id="KW-0378">Hydrolase</keyword>
<evidence type="ECO:0000256" key="6">
    <source>
        <dbReference type="ARBA" id="ARBA00023080"/>
    </source>
</evidence>
<feature type="binding site" evidence="7">
    <location>
        <begin position="10"/>
        <end position="15"/>
    </location>
    <ligand>
        <name>substrate</name>
    </ligand>
</feature>
<comment type="subunit">
    <text evidence="7">Homodimer.</text>
</comment>
<comment type="catalytic activity">
    <reaction evidence="7">
        <text>ITP + H2O = IMP + diphosphate + H(+)</text>
        <dbReference type="Rhea" id="RHEA:29399"/>
        <dbReference type="ChEBI" id="CHEBI:15377"/>
        <dbReference type="ChEBI" id="CHEBI:15378"/>
        <dbReference type="ChEBI" id="CHEBI:33019"/>
        <dbReference type="ChEBI" id="CHEBI:58053"/>
        <dbReference type="ChEBI" id="CHEBI:61402"/>
        <dbReference type="EC" id="3.6.1.66"/>
    </reaction>
</comment>
<dbReference type="HAMAP" id="MF_01405">
    <property type="entry name" value="Non_canon_purine_NTPase"/>
    <property type="match status" value="1"/>
</dbReference>
<comment type="catalytic activity">
    <reaction evidence="7">
        <text>dITP + H2O = dIMP + diphosphate + H(+)</text>
        <dbReference type="Rhea" id="RHEA:28342"/>
        <dbReference type="ChEBI" id="CHEBI:15377"/>
        <dbReference type="ChEBI" id="CHEBI:15378"/>
        <dbReference type="ChEBI" id="CHEBI:33019"/>
        <dbReference type="ChEBI" id="CHEBI:61194"/>
        <dbReference type="ChEBI" id="CHEBI:61382"/>
        <dbReference type="EC" id="3.6.1.66"/>
    </reaction>
</comment>
<dbReference type="InterPro" id="IPR002637">
    <property type="entry name" value="RdgB/HAM1"/>
</dbReference>
<comment type="function">
    <text evidence="7">Pyrophosphatase that catalyzes the hydrolysis of nucleoside triphosphates to their monophosphate derivatives, with a high preference for the non-canonical purine nucleotides XTP (xanthosine triphosphate), dITP (deoxyinosine triphosphate) and ITP. Seems to function as a house-cleaning enzyme that removes non-canonical purine nucleotides from the nucleotide pool, thus preventing their incorporation into DNA/RNA and avoiding chromosomal lesions.</text>
</comment>
<feature type="binding site" evidence="7">
    <location>
        <position position="179"/>
    </location>
    <ligand>
        <name>substrate</name>
    </ligand>
</feature>
<protein>
    <recommendedName>
        <fullName evidence="7">dITP/XTP pyrophosphatase</fullName>
        <ecNumber evidence="7">3.6.1.66</ecNumber>
    </recommendedName>
    <alternativeName>
        <fullName evidence="7">Non-canonical purine NTP pyrophosphatase</fullName>
    </alternativeName>
    <alternativeName>
        <fullName evidence="7">Non-standard purine NTP pyrophosphatase</fullName>
    </alternativeName>
    <alternativeName>
        <fullName evidence="7">Nucleoside-triphosphate diphosphatase</fullName>
    </alternativeName>
    <alternativeName>
        <fullName evidence="7">Nucleoside-triphosphate pyrophosphatase</fullName>
        <shortName evidence="7">NTPase</shortName>
    </alternativeName>
</protein>
<dbReference type="PANTHER" id="PTHR11067:SF9">
    <property type="entry name" value="INOSINE TRIPHOSPHATE PYROPHOSPHATASE"/>
    <property type="match status" value="1"/>
</dbReference>
<keyword evidence="5 7" id="KW-0460">Magnesium</keyword>
<dbReference type="Pfam" id="PF01725">
    <property type="entry name" value="Ham1p_like"/>
    <property type="match status" value="1"/>
</dbReference>
<accession>A0ABY8HUV8</accession>
<feature type="binding site" evidence="7">
    <location>
        <position position="71"/>
    </location>
    <ligand>
        <name>substrate</name>
    </ligand>
</feature>
<keyword evidence="10" id="KW-1185">Reference proteome</keyword>
<dbReference type="PANTHER" id="PTHR11067">
    <property type="entry name" value="INOSINE TRIPHOSPHATE PYROPHOSPHATASE/HAM1 PROTEIN"/>
    <property type="match status" value="1"/>
</dbReference>
<comment type="catalytic activity">
    <reaction evidence="7">
        <text>XTP + H2O = XMP + diphosphate + H(+)</text>
        <dbReference type="Rhea" id="RHEA:28610"/>
        <dbReference type="ChEBI" id="CHEBI:15377"/>
        <dbReference type="ChEBI" id="CHEBI:15378"/>
        <dbReference type="ChEBI" id="CHEBI:33019"/>
        <dbReference type="ChEBI" id="CHEBI:57464"/>
        <dbReference type="ChEBI" id="CHEBI:61314"/>
        <dbReference type="EC" id="3.6.1.66"/>
    </reaction>
</comment>
<feature type="binding site" evidence="7">
    <location>
        <begin position="156"/>
        <end position="159"/>
    </location>
    <ligand>
        <name>substrate</name>
    </ligand>
</feature>
<comment type="similarity">
    <text evidence="1 7 8">Belongs to the HAM1 NTPase family.</text>
</comment>